<sequence>MANAQVKFDLTYDSDMLSNWNDLRFTDSSGTTSIPFWIETYTTSATATVWAKVPSLPGSGSADIFAYYGNGSAAAAGSGTSTFTFFDDFEDAGLSEYSGDTSLFAALASMNHERSYGIGAAAGSETAQNTSGIAQVSAGVGRDTTFRFFQYITTTGGGASDEPCFIFAVQSPITNHQNYGICLESSGQDRVAIAKNVAYNSHNGSATQLTTTSVAWTTGWYEVSVDWIASGNQINVTVYDSTGAVFATVSTTDSTYTSGGGRHPSWKSAAQRECSPAFHGEKFRYANFRSELPSTGRK</sequence>
<gene>
    <name evidence="2" type="ORF">UY81_C0006G0002</name>
</gene>
<dbReference type="EMBL" id="LCRM01000006">
    <property type="protein sequence ID" value="KKW37028.1"/>
    <property type="molecule type" value="Genomic_DNA"/>
</dbReference>
<accession>A0A0G1Y0Q1</accession>
<dbReference type="InterPro" id="IPR018765">
    <property type="entry name" value="DUF2341"/>
</dbReference>
<dbReference type="AlphaFoldDB" id="A0A0G1Y0Q1"/>
<organism evidence="2 3">
    <name type="scientific">Candidatus Giovannonibacteria bacterium GW2011_GWA2_53_7</name>
    <dbReference type="NCBI Taxonomy" id="1618650"/>
    <lineage>
        <taxon>Bacteria</taxon>
        <taxon>Candidatus Giovannoniibacteriota</taxon>
    </lineage>
</organism>
<evidence type="ECO:0000259" key="1">
    <source>
        <dbReference type="Pfam" id="PF10102"/>
    </source>
</evidence>
<evidence type="ECO:0000313" key="2">
    <source>
        <dbReference type="EMBL" id="KKW37028.1"/>
    </source>
</evidence>
<proteinExistence type="predicted"/>
<reference evidence="2 3" key="1">
    <citation type="journal article" date="2015" name="Nature">
        <title>rRNA introns, odd ribosomes, and small enigmatic genomes across a large radiation of phyla.</title>
        <authorList>
            <person name="Brown C.T."/>
            <person name="Hug L.A."/>
            <person name="Thomas B.C."/>
            <person name="Sharon I."/>
            <person name="Castelle C.J."/>
            <person name="Singh A."/>
            <person name="Wilkins M.J."/>
            <person name="Williams K.H."/>
            <person name="Banfield J.F."/>
        </authorList>
    </citation>
    <scope>NUCLEOTIDE SEQUENCE [LARGE SCALE GENOMIC DNA]</scope>
</reference>
<protein>
    <submittedName>
        <fullName evidence="2">MotA/TolQ/ExbB proton channel</fullName>
    </submittedName>
</protein>
<evidence type="ECO:0000313" key="3">
    <source>
        <dbReference type="Proteomes" id="UP000034290"/>
    </source>
</evidence>
<name>A0A0G1Y0Q1_9BACT</name>
<comment type="caution">
    <text evidence="2">The sequence shown here is derived from an EMBL/GenBank/DDBJ whole genome shotgun (WGS) entry which is preliminary data.</text>
</comment>
<dbReference type="Proteomes" id="UP000034290">
    <property type="component" value="Unassembled WGS sequence"/>
</dbReference>
<dbReference type="Pfam" id="PF10102">
    <property type="entry name" value="DUF2341"/>
    <property type="match status" value="1"/>
</dbReference>
<feature type="domain" description="DUF2341" evidence="1">
    <location>
        <begin position="20"/>
        <end position="93"/>
    </location>
</feature>